<evidence type="ECO:0000313" key="1">
    <source>
        <dbReference type="EMBL" id="NHN55475.1"/>
    </source>
</evidence>
<dbReference type="InterPro" id="IPR029063">
    <property type="entry name" value="SAM-dependent_MTases_sf"/>
</dbReference>
<organism evidence="1 2">
    <name type="scientific">Metallococcus carri</name>
    <dbReference type="NCBI Taxonomy" id="1656884"/>
    <lineage>
        <taxon>Bacteria</taxon>
        <taxon>Bacillati</taxon>
        <taxon>Actinomycetota</taxon>
        <taxon>Actinomycetes</taxon>
        <taxon>Micrococcales</taxon>
        <taxon>Dermacoccaceae</taxon>
        <taxon>Metallococcus</taxon>
    </lineage>
</organism>
<gene>
    <name evidence="1" type="ORF">G9U51_06715</name>
</gene>
<comment type="caution">
    <text evidence="1">The sequence shown here is derived from an EMBL/GenBank/DDBJ whole genome shotgun (WGS) entry which is preliminary data.</text>
</comment>
<dbReference type="AlphaFoldDB" id="A0A967B137"/>
<dbReference type="Gene3D" id="3.40.50.150">
    <property type="entry name" value="Vaccinia Virus protein VP39"/>
    <property type="match status" value="1"/>
</dbReference>
<sequence length="264" mass="28656">MSFDFRTDDRGGVTLVLDERPQSYVDPHDPGLLTFEYMQHIALVLDTLPPGPLAVTHVGGAALTLPRWLHHERPGSPQIVLEPDAALTEAVRRELPLPRGHRIRVRPQDGRAGLTALAPESADAVIVDAYADGRVPADLVTVECAAVIAKVLKPQGIALFNLADEPDRAWLRRALRGLSQPFSAHAVLATAEVMKKKRFGNYVLAVSNALMDAKSLRRKVAGAPLPTGLLLNAEVDRLIAGARPFDDTDTVPSPRPPAVGWRIR</sequence>
<accession>A0A967B137</accession>
<dbReference type="Proteomes" id="UP000744769">
    <property type="component" value="Unassembled WGS sequence"/>
</dbReference>
<dbReference type="NCBIfam" id="NF037959">
    <property type="entry name" value="MFS_SpdSyn"/>
    <property type="match status" value="1"/>
</dbReference>
<dbReference type="EMBL" id="JAAOIV010000004">
    <property type="protein sequence ID" value="NHN55475.1"/>
    <property type="molecule type" value="Genomic_DNA"/>
</dbReference>
<name>A0A967B137_9MICO</name>
<dbReference type="RefSeq" id="WP_166195079.1">
    <property type="nucleotide sequence ID" value="NZ_JAAOIV010000004.1"/>
</dbReference>
<proteinExistence type="predicted"/>
<dbReference type="SUPFAM" id="SSF53335">
    <property type="entry name" value="S-adenosyl-L-methionine-dependent methyltransferases"/>
    <property type="match status" value="1"/>
</dbReference>
<protein>
    <recommendedName>
        <fullName evidence="3">Spermidine synthase</fullName>
    </recommendedName>
</protein>
<reference evidence="1" key="1">
    <citation type="submission" date="2020-03" db="EMBL/GenBank/DDBJ databases">
        <title>Draft sequencing of Calidifontibacter sp. DB0510.</title>
        <authorList>
            <person name="Kim D.-U."/>
        </authorList>
    </citation>
    <scope>NUCLEOTIDE SEQUENCE</scope>
    <source>
        <strain evidence="1">DB0510</strain>
    </source>
</reference>
<keyword evidence="2" id="KW-1185">Reference proteome</keyword>
<evidence type="ECO:0008006" key="3">
    <source>
        <dbReference type="Google" id="ProtNLM"/>
    </source>
</evidence>
<evidence type="ECO:0000313" key="2">
    <source>
        <dbReference type="Proteomes" id="UP000744769"/>
    </source>
</evidence>